<dbReference type="InterPro" id="IPR016181">
    <property type="entry name" value="Acyl_CoA_acyltransferase"/>
</dbReference>
<feature type="domain" description="N-acetyltransferase" evidence="1">
    <location>
        <begin position="36"/>
        <end position="125"/>
    </location>
</feature>
<dbReference type="Gene3D" id="3.40.630.30">
    <property type="match status" value="1"/>
</dbReference>
<accession>A0ABY5JWB0</accession>
<protein>
    <recommendedName>
        <fullName evidence="1">N-acetyltransferase domain-containing protein</fullName>
    </recommendedName>
</protein>
<evidence type="ECO:0000313" key="2">
    <source>
        <dbReference type="EMBL" id="UUI02859.1"/>
    </source>
</evidence>
<gene>
    <name evidence="2" type="ORF">NP439_22975</name>
</gene>
<dbReference type="SUPFAM" id="SSF55729">
    <property type="entry name" value="Acyl-CoA N-acyltransferases (Nat)"/>
    <property type="match status" value="1"/>
</dbReference>
<dbReference type="Pfam" id="PF00583">
    <property type="entry name" value="Acetyltransf_1"/>
    <property type="match status" value="1"/>
</dbReference>
<evidence type="ECO:0000259" key="1">
    <source>
        <dbReference type="Pfam" id="PF00583"/>
    </source>
</evidence>
<proteinExistence type="predicted"/>
<organism evidence="2 3">
    <name type="scientific">Oceanobacillus jeddahense</name>
    <dbReference type="NCBI Taxonomy" id="1462527"/>
    <lineage>
        <taxon>Bacteria</taxon>
        <taxon>Bacillati</taxon>
        <taxon>Bacillota</taxon>
        <taxon>Bacilli</taxon>
        <taxon>Bacillales</taxon>
        <taxon>Bacillaceae</taxon>
        <taxon>Oceanobacillus</taxon>
    </lineage>
</organism>
<keyword evidence="3" id="KW-1185">Reference proteome</keyword>
<sequence>MMSNKDKKHLFLAKMKADYEQTHMNKPVEKFTLKDWEGILKNDFPDERLSSVLFINGEVAAYIMLHRSNKISHYEISWVGLDETYQDIHLLKQLLFYQLRGLQKNGVQTVGIEVDSTNPVAMDLFDFLDLNDKRSWDSYIRVNDNN</sequence>
<dbReference type="InterPro" id="IPR000182">
    <property type="entry name" value="GNAT_dom"/>
</dbReference>
<name>A0ABY5JWB0_9BACI</name>
<dbReference type="EMBL" id="CP101914">
    <property type="protein sequence ID" value="UUI02859.1"/>
    <property type="molecule type" value="Genomic_DNA"/>
</dbReference>
<reference evidence="2" key="1">
    <citation type="submission" date="2022-07" db="EMBL/GenBank/DDBJ databases">
        <title>FELIX.</title>
        <authorList>
            <person name="Wan K.H."/>
            <person name="Park S."/>
            <person name="Lawrence Q."/>
            <person name="Eichenberger J.P."/>
            <person name="Booth B.W."/>
            <person name="Piaggio A.J."/>
            <person name="Chandler J.C."/>
            <person name="Franklin A.B."/>
            <person name="Celniker S.E."/>
        </authorList>
    </citation>
    <scope>NUCLEOTIDE SEQUENCE</scope>
    <source>
        <strain evidence="2">QA-1986 374</strain>
    </source>
</reference>
<dbReference type="Proteomes" id="UP001059773">
    <property type="component" value="Chromosome"/>
</dbReference>
<dbReference type="CDD" id="cd04301">
    <property type="entry name" value="NAT_SF"/>
    <property type="match status" value="1"/>
</dbReference>
<evidence type="ECO:0000313" key="3">
    <source>
        <dbReference type="Proteomes" id="UP001059773"/>
    </source>
</evidence>